<proteinExistence type="predicted"/>
<gene>
    <name evidence="4" type="ORF">C7Y72_08425</name>
</gene>
<feature type="DNA-binding region" description="H-T-H motif" evidence="2">
    <location>
        <begin position="52"/>
        <end position="71"/>
    </location>
</feature>
<evidence type="ECO:0000256" key="1">
    <source>
        <dbReference type="ARBA" id="ARBA00023125"/>
    </source>
</evidence>
<dbReference type="SUPFAM" id="SSF46689">
    <property type="entry name" value="Homeodomain-like"/>
    <property type="match status" value="1"/>
</dbReference>
<dbReference type="SUPFAM" id="SSF48498">
    <property type="entry name" value="Tetracyclin repressor-like, C-terminal domain"/>
    <property type="match status" value="1"/>
</dbReference>
<evidence type="ECO:0000313" key="4">
    <source>
        <dbReference type="EMBL" id="PTL59671.1"/>
    </source>
</evidence>
<dbReference type="PANTHER" id="PTHR30055:SF184">
    <property type="entry name" value="HTH-TYPE TRANSCRIPTIONAL REGULATOR ETHR"/>
    <property type="match status" value="1"/>
</dbReference>
<sequence>MASCHHEVRRLRPVALLEKRTREDPRRGETERAFLAATEALLAEGASFADLNVSRIAKRAGRTRTAFYAHFEDRRDLLVRLVEDFATEIHGVTSAHWDQPLALADVRRVVADLLGTFRAHAPLVRALVEASGYDPEIRAYWSGTIERFVGLAEERLRRDGRPPAAATATAQALVWMTERTAYQQVVAEDPAVADRTLIAALAEIWERTLNG</sequence>
<dbReference type="AlphaFoldDB" id="A0A2T4UKC4"/>
<evidence type="ECO:0000256" key="2">
    <source>
        <dbReference type="PROSITE-ProRule" id="PRU00335"/>
    </source>
</evidence>
<dbReference type="InterPro" id="IPR001647">
    <property type="entry name" value="HTH_TetR"/>
</dbReference>
<evidence type="ECO:0000259" key="3">
    <source>
        <dbReference type="PROSITE" id="PS50977"/>
    </source>
</evidence>
<dbReference type="GO" id="GO:0003700">
    <property type="term" value="F:DNA-binding transcription factor activity"/>
    <property type="evidence" value="ECO:0007669"/>
    <property type="project" value="TreeGrafter"/>
</dbReference>
<dbReference type="InterPro" id="IPR036271">
    <property type="entry name" value="Tet_transcr_reg_TetR-rel_C_sf"/>
</dbReference>
<accession>A0A2T4UKC4</accession>
<dbReference type="Pfam" id="PF00440">
    <property type="entry name" value="TetR_N"/>
    <property type="match status" value="1"/>
</dbReference>
<dbReference type="InterPro" id="IPR049397">
    <property type="entry name" value="EthR_C"/>
</dbReference>
<feature type="domain" description="HTH tetR-type" evidence="3">
    <location>
        <begin position="28"/>
        <end position="89"/>
    </location>
</feature>
<protein>
    <recommendedName>
        <fullName evidence="3">HTH tetR-type domain-containing protein</fullName>
    </recommendedName>
</protein>
<dbReference type="GO" id="GO:0000976">
    <property type="term" value="F:transcription cis-regulatory region binding"/>
    <property type="evidence" value="ECO:0007669"/>
    <property type="project" value="TreeGrafter"/>
</dbReference>
<dbReference type="InterPro" id="IPR050109">
    <property type="entry name" value="HTH-type_TetR-like_transc_reg"/>
</dbReference>
<dbReference type="Gene3D" id="1.10.10.60">
    <property type="entry name" value="Homeodomain-like"/>
    <property type="match status" value="1"/>
</dbReference>
<dbReference type="Pfam" id="PF21313">
    <property type="entry name" value="EthR_C"/>
    <property type="match status" value="1"/>
</dbReference>
<dbReference type="InterPro" id="IPR009057">
    <property type="entry name" value="Homeodomain-like_sf"/>
</dbReference>
<reference evidence="4 5" key="1">
    <citation type="submission" date="2018-03" db="EMBL/GenBank/DDBJ databases">
        <title>Aquarubrobacter algicola gen. nov., sp. nov., a novel actinobacterium isolated from shallow eutrophic lake during the end of cyanobacterial harmful algal blooms.</title>
        <authorList>
            <person name="Chun S.J."/>
        </authorList>
    </citation>
    <scope>NUCLEOTIDE SEQUENCE [LARGE SCALE GENOMIC DNA]</scope>
    <source>
        <strain evidence="4 5">Seoho-28</strain>
    </source>
</reference>
<name>A0A2T4UKC4_9ACTN</name>
<evidence type="ECO:0000313" key="5">
    <source>
        <dbReference type="Proteomes" id="UP000240739"/>
    </source>
</evidence>
<dbReference type="EMBL" id="PYYB01000001">
    <property type="protein sequence ID" value="PTL59671.1"/>
    <property type="molecule type" value="Genomic_DNA"/>
</dbReference>
<organism evidence="4 5">
    <name type="scientific">Paraconexibacter algicola</name>
    <dbReference type="NCBI Taxonomy" id="2133960"/>
    <lineage>
        <taxon>Bacteria</taxon>
        <taxon>Bacillati</taxon>
        <taxon>Actinomycetota</taxon>
        <taxon>Thermoleophilia</taxon>
        <taxon>Solirubrobacterales</taxon>
        <taxon>Paraconexibacteraceae</taxon>
        <taxon>Paraconexibacter</taxon>
    </lineage>
</organism>
<dbReference type="PROSITE" id="PS50977">
    <property type="entry name" value="HTH_TETR_2"/>
    <property type="match status" value="1"/>
</dbReference>
<dbReference type="Gene3D" id="1.10.357.10">
    <property type="entry name" value="Tetracycline Repressor, domain 2"/>
    <property type="match status" value="1"/>
</dbReference>
<comment type="caution">
    <text evidence="4">The sequence shown here is derived from an EMBL/GenBank/DDBJ whole genome shotgun (WGS) entry which is preliminary data.</text>
</comment>
<dbReference type="Proteomes" id="UP000240739">
    <property type="component" value="Unassembled WGS sequence"/>
</dbReference>
<keyword evidence="5" id="KW-1185">Reference proteome</keyword>
<dbReference type="PANTHER" id="PTHR30055">
    <property type="entry name" value="HTH-TYPE TRANSCRIPTIONAL REGULATOR RUTR"/>
    <property type="match status" value="1"/>
</dbReference>
<keyword evidence="1 2" id="KW-0238">DNA-binding</keyword>